<feature type="transmembrane region" description="Helical" evidence="2">
    <location>
        <begin position="80"/>
        <end position="101"/>
    </location>
</feature>
<feature type="compositionally biased region" description="Pro residues" evidence="1">
    <location>
        <begin position="49"/>
        <end position="69"/>
    </location>
</feature>
<evidence type="ECO:0000313" key="4">
    <source>
        <dbReference type="Proteomes" id="UP001499933"/>
    </source>
</evidence>
<gene>
    <name evidence="3" type="ORF">GCM10009776_18770</name>
</gene>
<accession>A0ABP5C6D8</accession>
<proteinExistence type="predicted"/>
<protein>
    <submittedName>
        <fullName evidence="3">Uncharacterized protein</fullName>
    </submittedName>
</protein>
<keyword evidence="2" id="KW-0472">Membrane</keyword>
<comment type="caution">
    <text evidence="3">The sequence shown here is derived from an EMBL/GenBank/DDBJ whole genome shotgun (WGS) entry which is preliminary data.</text>
</comment>
<keyword evidence="2" id="KW-1133">Transmembrane helix</keyword>
<evidence type="ECO:0000256" key="1">
    <source>
        <dbReference type="SAM" id="MobiDB-lite"/>
    </source>
</evidence>
<feature type="region of interest" description="Disordered" evidence="1">
    <location>
        <begin position="44"/>
        <end position="79"/>
    </location>
</feature>
<evidence type="ECO:0000313" key="3">
    <source>
        <dbReference type="EMBL" id="GAA1956828.1"/>
    </source>
</evidence>
<evidence type="ECO:0000256" key="2">
    <source>
        <dbReference type="SAM" id="Phobius"/>
    </source>
</evidence>
<keyword evidence="2" id="KW-0812">Transmembrane</keyword>
<feature type="region of interest" description="Disordered" evidence="1">
    <location>
        <begin position="1"/>
        <end position="27"/>
    </location>
</feature>
<name>A0ABP5C6D8_9MICO</name>
<dbReference type="Proteomes" id="UP001499933">
    <property type="component" value="Unassembled WGS sequence"/>
</dbReference>
<dbReference type="RefSeq" id="WP_344093737.1">
    <property type="nucleotide sequence ID" value="NZ_BAAAOG010000002.1"/>
</dbReference>
<dbReference type="EMBL" id="BAAAOG010000002">
    <property type="protein sequence ID" value="GAA1956828.1"/>
    <property type="molecule type" value="Genomic_DNA"/>
</dbReference>
<organism evidence="3 4">
    <name type="scientific">Microbacterium deminutum</name>
    <dbReference type="NCBI Taxonomy" id="344164"/>
    <lineage>
        <taxon>Bacteria</taxon>
        <taxon>Bacillati</taxon>
        <taxon>Actinomycetota</taxon>
        <taxon>Actinomycetes</taxon>
        <taxon>Micrococcales</taxon>
        <taxon>Microbacteriaceae</taxon>
        <taxon>Microbacterium</taxon>
    </lineage>
</organism>
<reference evidence="4" key="1">
    <citation type="journal article" date="2019" name="Int. J. Syst. Evol. Microbiol.">
        <title>The Global Catalogue of Microorganisms (GCM) 10K type strain sequencing project: providing services to taxonomists for standard genome sequencing and annotation.</title>
        <authorList>
            <consortium name="The Broad Institute Genomics Platform"/>
            <consortium name="The Broad Institute Genome Sequencing Center for Infectious Disease"/>
            <person name="Wu L."/>
            <person name="Ma J."/>
        </authorList>
    </citation>
    <scope>NUCLEOTIDE SEQUENCE [LARGE SCALE GENOMIC DNA]</scope>
    <source>
        <strain evidence="4">JCM 14901</strain>
    </source>
</reference>
<keyword evidence="4" id="KW-1185">Reference proteome</keyword>
<sequence length="260" mass="27458">MDAATRAELSALRRRAYGPGADIHEDPPALARLVELEDLALAEDSRAVPAPPAADPEPPSIARPEPPNTAAPSPRHRSTALRGSVIAAVTAGVAIVITIALTTPRAEPSADATPTVTAAAGYAYGGDPDATTLRTFSLSGSSASHTDWPVDGGGRPAFPQTTTIRWATDIGTYYGWHVWVAQGYEGAQDQFCILIERAADVRTRCVKAADRVQGTLSVSLTAADIDPNERPGEMSASESIGFWWLEQNRVEAVLGRFESG</sequence>